<dbReference type="EMBL" id="FRAV01000031">
    <property type="protein sequence ID" value="SHM01555.1"/>
    <property type="molecule type" value="Genomic_DNA"/>
</dbReference>
<sequence>MSEKKITIIRKPYMPDYYRNYRIYCNRKRIGDIELDSEFSFQINEDSEICLKIDWCRSNIIKIDNSFSDDIKIEVFPAARGWRMLFYFYYMSLGWKNYLTLKVLKS</sequence>
<dbReference type="STRING" id="1302687.SAMN05444267_103138"/>
<dbReference type="OrthoDB" id="2223488at2"/>
<evidence type="ECO:0000313" key="2">
    <source>
        <dbReference type="Proteomes" id="UP000184364"/>
    </source>
</evidence>
<proteinExistence type="predicted"/>
<evidence type="ECO:0000313" key="1">
    <source>
        <dbReference type="EMBL" id="SHM01555.1"/>
    </source>
</evidence>
<dbReference type="Proteomes" id="UP000184364">
    <property type="component" value="Unassembled WGS sequence"/>
</dbReference>
<dbReference type="RefSeq" id="WP_073295456.1">
    <property type="nucleotide sequence ID" value="NZ_FRAV01000031.1"/>
</dbReference>
<reference evidence="2" key="1">
    <citation type="submission" date="2016-11" db="EMBL/GenBank/DDBJ databases">
        <authorList>
            <person name="Varghese N."/>
            <person name="Submissions S."/>
        </authorList>
    </citation>
    <scope>NUCLEOTIDE SEQUENCE [LARGE SCALE GENOMIC DNA]</scope>
    <source>
        <strain evidence="2">DSM 26899</strain>
    </source>
</reference>
<dbReference type="AlphaFoldDB" id="A0A1M7FC81"/>
<gene>
    <name evidence="1" type="ORF">SAMN05444267_103138</name>
</gene>
<name>A0A1M7FC81_9FLAO</name>
<organism evidence="1 2">
    <name type="scientific">Chryseobacterium polytrichastri</name>
    <dbReference type="NCBI Taxonomy" id="1302687"/>
    <lineage>
        <taxon>Bacteria</taxon>
        <taxon>Pseudomonadati</taxon>
        <taxon>Bacteroidota</taxon>
        <taxon>Flavobacteriia</taxon>
        <taxon>Flavobacteriales</taxon>
        <taxon>Weeksellaceae</taxon>
        <taxon>Chryseobacterium group</taxon>
        <taxon>Chryseobacterium</taxon>
    </lineage>
</organism>
<protein>
    <submittedName>
        <fullName evidence="1">Uncharacterized protein</fullName>
    </submittedName>
</protein>
<keyword evidence="2" id="KW-1185">Reference proteome</keyword>
<accession>A0A1M7FC81</accession>